<dbReference type="Proteomes" id="UP001335183">
    <property type="component" value="Chromosome"/>
</dbReference>
<evidence type="ECO:0000256" key="1">
    <source>
        <dbReference type="ARBA" id="ARBA00004442"/>
    </source>
</evidence>
<dbReference type="PRINTS" id="PR01021">
    <property type="entry name" value="OMPADOMAIN"/>
</dbReference>
<dbReference type="Pfam" id="PF00691">
    <property type="entry name" value="OmpA"/>
    <property type="match status" value="1"/>
</dbReference>
<dbReference type="PROSITE" id="PS51257">
    <property type="entry name" value="PROKAR_LIPOPROTEIN"/>
    <property type="match status" value="1"/>
</dbReference>
<gene>
    <name evidence="5" type="ORF">V5F89_11475</name>
</gene>
<accession>A0ABZ2D951</accession>
<name>A0ABZ2D951_9SPHN</name>
<protein>
    <submittedName>
        <fullName evidence="5">OmpA family protein</fullName>
    </submittedName>
</protein>
<evidence type="ECO:0000259" key="4">
    <source>
        <dbReference type="PROSITE" id="PS51123"/>
    </source>
</evidence>
<dbReference type="PROSITE" id="PS51123">
    <property type="entry name" value="OMPA_2"/>
    <property type="match status" value="1"/>
</dbReference>
<dbReference type="InterPro" id="IPR050330">
    <property type="entry name" value="Bact_OuterMem_StrucFunc"/>
</dbReference>
<keyword evidence="2 3" id="KW-0472">Membrane</keyword>
<evidence type="ECO:0000313" key="6">
    <source>
        <dbReference type="Proteomes" id="UP001335183"/>
    </source>
</evidence>
<dbReference type="PANTHER" id="PTHR30329">
    <property type="entry name" value="STATOR ELEMENT OF FLAGELLAR MOTOR COMPLEX"/>
    <property type="match status" value="1"/>
</dbReference>
<evidence type="ECO:0000313" key="5">
    <source>
        <dbReference type="EMBL" id="WWA46875.1"/>
    </source>
</evidence>
<dbReference type="CDD" id="cd07185">
    <property type="entry name" value="OmpA_C-like"/>
    <property type="match status" value="1"/>
</dbReference>
<dbReference type="EMBL" id="CP144918">
    <property type="protein sequence ID" value="WWA46875.1"/>
    <property type="molecule type" value="Genomic_DNA"/>
</dbReference>
<dbReference type="InterPro" id="IPR036737">
    <property type="entry name" value="OmpA-like_sf"/>
</dbReference>
<evidence type="ECO:0000256" key="3">
    <source>
        <dbReference type="PROSITE-ProRule" id="PRU00473"/>
    </source>
</evidence>
<comment type="subcellular location">
    <subcellularLocation>
        <location evidence="1">Cell outer membrane</location>
    </subcellularLocation>
</comment>
<dbReference type="SUPFAM" id="SSF103088">
    <property type="entry name" value="OmpA-like"/>
    <property type="match status" value="1"/>
</dbReference>
<dbReference type="Gene3D" id="3.30.1330.60">
    <property type="entry name" value="OmpA-like domain"/>
    <property type="match status" value="1"/>
</dbReference>
<dbReference type="InterPro" id="IPR006664">
    <property type="entry name" value="OMP_bac"/>
</dbReference>
<dbReference type="InterPro" id="IPR006665">
    <property type="entry name" value="OmpA-like"/>
</dbReference>
<proteinExistence type="predicted"/>
<sequence>MFRAIRPARASFARLRALILAIGLGLVAACQTVPERPAFTPEQVEALERAGFSRDGDRYLLGIPDRLLFAFDSSDLLPEKRVALNEIAAALSDVGILGARIEGHTDSVGAEEYNRALSHRRAETVMRALAYGGMNAGAMEVLGLGESDPIETNDTEEGRSQNRRVVIIVTPGAAIPL</sequence>
<reference evidence="5 6" key="1">
    <citation type="submission" date="2024-02" db="EMBL/GenBank/DDBJ databases">
        <title>The whole genome sequence of five bacterial samples isolated from Abu Dhabi Sabkha-shore region.</title>
        <authorList>
            <person name="Sudalaimuthuasari N."/>
            <person name="Sarfraz B."/>
            <person name="Tuyisabe J.D."/>
            <person name="Mugisha Ntwali L.D.M."/>
            <person name="Ali A.I.A.A."/>
            <person name="Almansoori S.Z.A."/>
            <person name="Alajami H.S.A."/>
            <person name="Almeqbaali A.A.S."/>
            <person name="Kundu B."/>
            <person name="Saeed E.E."/>
            <person name="Sukumarinath V."/>
            <person name="Mishra A.K."/>
            <person name="Hazzouri K.M."/>
            <person name="Almaskari R."/>
            <person name="Sharma A.K."/>
            <person name="Amiri K.M.A."/>
        </authorList>
    </citation>
    <scope>NUCLEOTIDE SEQUENCE [LARGE SCALE GENOMIC DNA]</scope>
    <source>
        <strain evidence="6">kcgeb_sd</strain>
    </source>
</reference>
<dbReference type="RefSeq" id="WP_338445768.1">
    <property type="nucleotide sequence ID" value="NZ_CP144918.1"/>
</dbReference>
<organism evidence="5 6">
    <name type="scientific">Pelagerythrobacter marensis</name>
    <dbReference type="NCBI Taxonomy" id="543877"/>
    <lineage>
        <taxon>Bacteria</taxon>
        <taxon>Pseudomonadati</taxon>
        <taxon>Pseudomonadota</taxon>
        <taxon>Alphaproteobacteria</taxon>
        <taxon>Sphingomonadales</taxon>
        <taxon>Erythrobacteraceae</taxon>
        <taxon>Pelagerythrobacter</taxon>
    </lineage>
</organism>
<evidence type="ECO:0000256" key="2">
    <source>
        <dbReference type="ARBA" id="ARBA00023136"/>
    </source>
</evidence>
<keyword evidence="6" id="KW-1185">Reference proteome</keyword>
<dbReference type="PANTHER" id="PTHR30329:SF17">
    <property type="entry name" value="LIPOPROTEIN YFIB-RELATED"/>
    <property type="match status" value="1"/>
</dbReference>
<feature type="domain" description="OmpA-like" evidence="4">
    <location>
        <begin position="56"/>
        <end position="173"/>
    </location>
</feature>